<dbReference type="EMBL" id="AP024483">
    <property type="protein sequence ID" value="BCS82686.1"/>
    <property type="molecule type" value="Genomic_DNA"/>
</dbReference>
<dbReference type="Pfam" id="PF05725">
    <property type="entry name" value="FNIP"/>
    <property type="match status" value="3"/>
</dbReference>
<dbReference type="RefSeq" id="YP_010841294.1">
    <property type="nucleotide sequence ID" value="NC_079139.1"/>
</dbReference>
<organism evidence="1 2">
    <name type="scientific">Cotonvirus japonicus</name>
    <dbReference type="NCBI Taxonomy" id="2811091"/>
    <lineage>
        <taxon>Viruses</taxon>
        <taxon>Varidnaviria</taxon>
        <taxon>Bamfordvirae</taxon>
        <taxon>Nucleocytoviricota</taxon>
        <taxon>Megaviricetes</taxon>
        <taxon>Imitervirales</taxon>
        <taxon>Mimiviridae</taxon>
        <taxon>Megamimivirinae</taxon>
        <taxon>Cotonvirus</taxon>
        <taxon>Cotonvirus japonicum</taxon>
    </lineage>
</organism>
<accession>A0ABM7NRG6</accession>
<sequence>MELDDVYDDVIFYILEYLTDQEKIIFFSVNKKFNKFKYEIYFYTEYDYDKIKNLPYYNRFKQIKFTGTENIPIETTNLIFHSPILNYVPLTKDTIPKNVKRLKFGPFFNLPLNDCIHDGITHVKFGKMFNQPIIGQIPKSVVCLKLNDAYTHSIKHSIPQNIIYFKILCNFNFNTNDIPKTIKKLSLINYFSSYGSIPNNITYLKLNYYCEIKPDNIPYSVTHIKFGKYFQGSVGKAIPNSVKYMIFKGDKIEINKIITQNVICIKLSQKLYDKYKNDIPTNIKIKIISN</sequence>
<dbReference type="Proteomes" id="UP001321479">
    <property type="component" value="Segment"/>
</dbReference>
<proteinExistence type="predicted"/>
<dbReference type="InterPro" id="IPR008615">
    <property type="entry name" value="FNIP"/>
</dbReference>
<dbReference type="PANTHER" id="PTHR32134">
    <property type="entry name" value="FNIP REPEAT-CONTAINING PROTEIN"/>
    <property type="match status" value="1"/>
</dbReference>
<keyword evidence="2" id="KW-1185">Reference proteome</keyword>
<evidence type="ECO:0000313" key="2">
    <source>
        <dbReference type="Proteomes" id="UP001321479"/>
    </source>
</evidence>
<evidence type="ECO:0000313" key="1">
    <source>
        <dbReference type="EMBL" id="BCS82686.1"/>
    </source>
</evidence>
<protein>
    <submittedName>
        <fullName evidence="1">F-box and FNIP repeat-containing protein</fullName>
    </submittedName>
</protein>
<reference evidence="1 2" key="1">
    <citation type="submission" date="2021-02" db="EMBL/GenBank/DDBJ databases">
        <title>Cotonvirus japonicus, which uses Golgi apparatus of host cells for its virion factory, phylogenetically links tailed tupanvirus and icosahedral mimivirus.</title>
        <authorList>
            <person name="Takahashi H."/>
            <person name="Fukaya S."/>
            <person name="Song C."/>
            <person name="Murata K."/>
            <person name="Takemura M."/>
        </authorList>
    </citation>
    <scope>NUCLEOTIDE SEQUENCE [LARGE SCALE GENOMIC DNA]</scope>
</reference>
<dbReference type="InterPro" id="IPR051251">
    <property type="entry name" value="STK_FNIP-Repeat"/>
</dbReference>
<dbReference type="PANTHER" id="PTHR32134:SF190">
    <property type="entry name" value="FNIP REPEAT-CONTAINING PROTEIN"/>
    <property type="match status" value="1"/>
</dbReference>
<name>A0ABM7NRG6_9VIRU</name>
<dbReference type="GeneID" id="80557891"/>